<dbReference type="EMBL" id="QFQP01000018">
    <property type="protein sequence ID" value="PZR10216.1"/>
    <property type="molecule type" value="Genomic_DNA"/>
</dbReference>
<comment type="caution">
    <text evidence="1">The sequence shown here is derived from an EMBL/GenBank/DDBJ whole genome shotgun (WGS) entry which is preliminary data.</text>
</comment>
<evidence type="ECO:0000313" key="2">
    <source>
        <dbReference type="Proteomes" id="UP000249061"/>
    </source>
</evidence>
<reference evidence="1 2" key="1">
    <citation type="submission" date="2017-08" db="EMBL/GenBank/DDBJ databases">
        <title>Infants hospitalized years apart are colonized by the same room-sourced microbial strains.</title>
        <authorList>
            <person name="Brooks B."/>
            <person name="Olm M.R."/>
            <person name="Firek B.A."/>
            <person name="Baker R."/>
            <person name="Thomas B.C."/>
            <person name="Morowitz M.J."/>
            <person name="Banfield J.F."/>
        </authorList>
    </citation>
    <scope>NUCLEOTIDE SEQUENCE [LARGE SCALE GENOMIC DNA]</scope>
    <source>
        <strain evidence="1">S2_003_000_R2_14</strain>
    </source>
</reference>
<gene>
    <name evidence="1" type="ORF">DI536_20535</name>
</gene>
<dbReference type="SUPFAM" id="SSF51126">
    <property type="entry name" value="Pectin lyase-like"/>
    <property type="match status" value="1"/>
</dbReference>
<sequence>MVFALVSCDAVVPMADPGTDSGVIDDVDAGVIVDSGVQEDAGRDGGVADARVWILANFADAGVKTGTFTTRQYFETPVLVRGADFCCAKYGIDLREQLAPDDRRAAFLDVTIHDLVSSDGFGAGIQTANADGATLFLKNVRIEPNWPNWVSYSTTNKDGLVLDGSTALYAEDLTIANWNADGAIDNKAGVSQLVRFKMEGRGNRGIRYWRAGPHYLVESTLENTGGLGEGSLFWFSNCTGAVVNIYASTFNGSPTVPANKVKCDSGSAPTLNYLTIDPRTTGELHPMFGAP</sequence>
<organism evidence="1 2">
    <name type="scientific">Archangium gephyra</name>
    <dbReference type="NCBI Taxonomy" id="48"/>
    <lineage>
        <taxon>Bacteria</taxon>
        <taxon>Pseudomonadati</taxon>
        <taxon>Myxococcota</taxon>
        <taxon>Myxococcia</taxon>
        <taxon>Myxococcales</taxon>
        <taxon>Cystobacterineae</taxon>
        <taxon>Archangiaceae</taxon>
        <taxon>Archangium</taxon>
    </lineage>
</organism>
<dbReference type="AlphaFoldDB" id="A0A2W5TCQ4"/>
<dbReference type="InterPro" id="IPR011050">
    <property type="entry name" value="Pectin_lyase_fold/virulence"/>
</dbReference>
<evidence type="ECO:0000313" key="1">
    <source>
        <dbReference type="EMBL" id="PZR10216.1"/>
    </source>
</evidence>
<name>A0A2W5TCQ4_9BACT</name>
<dbReference type="Proteomes" id="UP000249061">
    <property type="component" value="Unassembled WGS sequence"/>
</dbReference>
<protein>
    <submittedName>
        <fullName evidence="1">Uncharacterized protein</fullName>
    </submittedName>
</protein>
<proteinExistence type="predicted"/>
<accession>A0A2W5TCQ4</accession>